<dbReference type="GO" id="GO:0003824">
    <property type="term" value="F:catalytic activity"/>
    <property type="evidence" value="ECO:0007669"/>
    <property type="project" value="InterPro"/>
</dbReference>
<dbReference type="InterPro" id="IPR019808">
    <property type="entry name" value="Histidine_triad_CS"/>
</dbReference>
<evidence type="ECO:0000256" key="3">
    <source>
        <dbReference type="PROSITE-ProRule" id="PRU00464"/>
    </source>
</evidence>
<dbReference type="PANTHER" id="PTHR23089">
    <property type="entry name" value="HISTIDINE TRIAD HIT PROTEIN"/>
    <property type="match status" value="1"/>
</dbReference>
<accession>K9HNM2</accession>
<dbReference type="AlphaFoldDB" id="K9HNM2"/>
<name>K9HNM2_9PROT</name>
<evidence type="ECO:0000313" key="5">
    <source>
        <dbReference type="EMBL" id="EKV31933.1"/>
    </source>
</evidence>
<feature type="domain" description="HIT" evidence="4">
    <location>
        <begin position="8"/>
        <end position="117"/>
    </location>
</feature>
<dbReference type="Gene3D" id="3.30.428.10">
    <property type="entry name" value="HIT-like"/>
    <property type="match status" value="1"/>
</dbReference>
<gene>
    <name evidence="5" type="ORF">C882_2997</name>
</gene>
<dbReference type="PRINTS" id="PR00332">
    <property type="entry name" value="HISTRIAD"/>
</dbReference>
<dbReference type="OrthoDB" id="9784774at2"/>
<dbReference type="InterPro" id="IPR011146">
    <property type="entry name" value="HIT-like"/>
</dbReference>
<dbReference type="InterPro" id="IPR036265">
    <property type="entry name" value="HIT-like_sf"/>
</dbReference>
<evidence type="ECO:0000259" key="4">
    <source>
        <dbReference type="PROSITE" id="PS51084"/>
    </source>
</evidence>
<evidence type="ECO:0000313" key="6">
    <source>
        <dbReference type="Proteomes" id="UP000009881"/>
    </source>
</evidence>
<dbReference type="SUPFAM" id="SSF54197">
    <property type="entry name" value="HIT-like"/>
    <property type="match status" value="1"/>
</dbReference>
<dbReference type="Proteomes" id="UP000009881">
    <property type="component" value="Unassembled WGS sequence"/>
</dbReference>
<dbReference type="eggNOG" id="COG0537">
    <property type="taxonomic scope" value="Bacteria"/>
</dbReference>
<dbReference type="EMBL" id="ANHY01000004">
    <property type="protein sequence ID" value="EKV31933.1"/>
    <property type="molecule type" value="Genomic_DNA"/>
</dbReference>
<proteinExistence type="predicted"/>
<feature type="active site" description="Tele-AMP-histidine intermediate" evidence="1">
    <location>
        <position position="104"/>
    </location>
</feature>
<evidence type="ECO:0000256" key="2">
    <source>
        <dbReference type="PIRSR" id="PIRSR601310-3"/>
    </source>
</evidence>
<dbReference type="PATRIC" id="fig|1238182.3.peg.745"/>
<dbReference type="PROSITE" id="PS00892">
    <property type="entry name" value="HIT_1"/>
    <property type="match status" value="1"/>
</dbReference>
<evidence type="ECO:0000256" key="1">
    <source>
        <dbReference type="PIRSR" id="PIRSR601310-1"/>
    </source>
</evidence>
<sequence>MAYDDNNVFAKILRGDIPCRKVYEDDHVLAFEDIEPKRPVHVLVIPKGKYEDATDFGENASDAEIAALHRAIARIARDSNIDGTGYRLIANTGSNGGQEVPHLHFHMLGGAPAGPMIKAQ</sequence>
<comment type="caution">
    <text evidence="5">The sequence shown here is derived from an EMBL/GenBank/DDBJ whole genome shotgun (WGS) entry which is preliminary data.</text>
</comment>
<keyword evidence="6" id="KW-1185">Reference proteome</keyword>
<organism evidence="5 6">
    <name type="scientific">Caenispirillum salinarum AK4</name>
    <dbReference type="NCBI Taxonomy" id="1238182"/>
    <lineage>
        <taxon>Bacteria</taxon>
        <taxon>Pseudomonadati</taxon>
        <taxon>Pseudomonadota</taxon>
        <taxon>Alphaproteobacteria</taxon>
        <taxon>Rhodospirillales</taxon>
        <taxon>Novispirillaceae</taxon>
        <taxon>Caenispirillum</taxon>
    </lineage>
</organism>
<reference evidence="5 6" key="1">
    <citation type="journal article" date="2013" name="Genome Announc.">
        <title>Draft Genome Sequence of an Alphaproteobacterium, Caenispirillum salinarum AK4(T), Isolated from a Solar Saltern.</title>
        <authorList>
            <person name="Khatri I."/>
            <person name="Singh A."/>
            <person name="Korpole S."/>
            <person name="Pinnaka A.K."/>
            <person name="Subramanian S."/>
        </authorList>
    </citation>
    <scope>NUCLEOTIDE SEQUENCE [LARGE SCALE GENOMIC DNA]</scope>
    <source>
        <strain evidence="5 6">AK4</strain>
    </source>
</reference>
<feature type="short sequence motif" description="Histidine triad motif" evidence="2 3">
    <location>
        <begin position="102"/>
        <end position="106"/>
    </location>
</feature>
<dbReference type="Pfam" id="PF01230">
    <property type="entry name" value="HIT"/>
    <property type="match status" value="1"/>
</dbReference>
<protein>
    <submittedName>
        <fullName evidence="5">Histidine triad (HIT) protein</fullName>
    </submittedName>
</protein>
<dbReference type="STRING" id="1238182.C882_2997"/>
<dbReference type="RefSeq" id="WP_009539194.1">
    <property type="nucleotide sequence ID" value="NZ_ANHY01000004.1"/>
</dbReference>
<dbReference type="PROSITE" id="PS51084">
    <property type="entry name" value="HIT_2"/>
    <property type="match status" value="1"/>
</dbReference>
<dbReference type="CDD" id="cd01276">
    <property type="entry name" value="PKCI_related"/>
    <property type="match status" value="1"/>
</dbReference>
<dbReference type="InterPro" id="IPR001310">
    <property type="entry name" value="Histidine_triad_HIT"/>
</dbReference>